<dbReference type="EMBL" id="LNXV01000029">
    <property type="protein sequence ID" value="KTC81454.1"/>
    <property type="molecule type" value="Genomic_DNA"/>
</dbReference>
<dbReference type="PANTHER" id="PTHR42964">
    <property type="entry name" value="ENOYL-COA HYDRATASE"/>
    <property type="match status" value="1"/>
</dbReference>
<evidence type="ECO:0000313" key="2">
    <source>
        <dbReference type="EMBL" id="KTC81454.1"/>
    </source>
</evidence>
<accession>A0A0W0SD47</accession>
<dbReference type="InterPro" id="IPR001753">
    <property type="entry name" value="Enoyl-CoA_hydra/iso"/>
</dbReference>
<dbReference type="InterPro" id="IPR051683">
    <property type="entry name" value="Enoyl-CoA_Hydratase/Isomerase"/>
</dbReference>
<dbReference type="GO" id="GO:0004300">
    <property type="term" value="F:enoyl-CoA hydratase activity"/>
    <property type="evidence" value="ECO:0007669"/>
    <property type="project" value="UniProtKB-EC"/>
</dbReference>
<dbReference type="InterPro" id="IPR014748">
    <property type="entry name" value="Enoyl-CoA_hydra_C"/>
</dbReference>
<dbReference type="EC" id="4.2.1.17" evidence="2"/>
<sequence>MDDFLLSELHNQIFIITLNRVDKHNAFDDSLLATLQTILDEAINNLQVRVILLKANGRHFSAGADLTWMQRMAQFNEEENLRDAMVLARVMSTLNQSPKPTIAVVQGSAFGGGAGLAAACDITIAASTARFCFSEAKLGLIPAVISPYVVKAIGERAAKWLFMTAETFHAEQAKQLGLVHYCIAENELGDFSLHLAEQITKLAPQAVRDCKSLVDNVVNKPIDEELLRYTASLIAKKRVSAEGQQGLHAFLNKETPNWN</sequence>
<organism evidence="2 3">
    <name type="scientific">Legionella brunensis</name>
    <dbReference type="NCBI Taxonomy" id="29422"/>
    <lineage>
        <taxon>Bacteria</taxon>
        <taxon>Pseudomonadati</taxon>
        <taxon>Pseudomonadota</taxon>
        <taxon>Gammaproteobacteria</taxon>
        <taxon>Legionellales</taxon>
        <taxon>Legionellaceae</taxon>
        <taxon>Legionella</taxon>
    </lineage>
</organism>
<dbReference type="STRING" id="29422.Lbru_1974"/>
<protein>
    <submittedName>
        <fullName evidence="2">Enoyl-CoA hydratase</fullName>
        <ecNumber evidence="2">4.2.1.17</ecNumber>
    </submittedName>
</protein>
<dbReference type="Pfam" id="PF00378">
    <property type="entry name" value="ECH_1"/>
    <property type="match status" value="1"/>
</dbReference>
<dbReference type="InterPro" id="IPR029045">
    <property type="entry name" value="ClpP/crotonase-like_dom_sf"/>
</dbReference>
<dbReference type="Gene3D" id="1.10.12.10">
    <property type="entry name" value="Lyase 2-enoyl-coa Hydratase, Chain A, domain 2"/>
    <property type="match status" value="1"/>
</dbReference>
<evidence type="ECO:0000313" key="3">
    <source>
        <dbReference type="Proteomes" id="UP000054742"/>
    </source>
</evidence>
<dbReference type="PANTHER" id="PTHR42964:SF1">
    <property type="entry name" value="POLYKETIDE BIOSYNTHESIS ENOYL-COA HYDRATASE PKSH-RELATED"/>
    <property type="match status" value="1"/>
</dbReference>
<dbReference type="GO" id="GO:0008300">
    <property type="term" value="P:isoprenoid catabolic process"/>
    <property type="evidence" value="ECO:0007669"/>
    <property type="project" value="TreeGrafter"/>
</dbReference>
<evidence type="ECO:0000256" key="1">
    <source>
        <dbReference type="ARBA" id="ARBA00005254"/>
    </source>
</evidence>
<keyword evidence="2" id="KW-0456">Lyase</keyword>
<comment type="caution">
    <text evidence="2">The sequence shown here is derived from an EMBL/GenBank/DDBJ whole genome shotgun (WGS) entry which is preliminary data.</text>
</comment>
<gene>
    <name evidence="2" type="ORF">Lbru_1974</name>
</gene>
<reference evidence="2 3" key="1">
    <citation type="submission" date="2015-11" db="EMBL/GenBank/DDBJ databases">
        <title>Genomic analysis of 38 Legionella species identifies large and diverse effector repertoires.</title>
        <authorList>
            <person name="Burstein D."/>
            <person name="Amaro F."/>
            <person name="Zusman T."/>
            <person name="Lifshitz Z."/>
            <person name="Cohen O."/>
            <person name="Gilbert J.A."/>
            <person name="Pupko T."/>
            <person name="Shuman H.A."/>
            <person name="Segal G."/>
        </authorList>
    </citation>
    <scope>NUCLEOTIDE SEQUENCE [LARGE SCALE GENOMIC DNA]</scope>
    <source>
        <strain evidence="2 3">ATCC 43878</strain>
    </source>
</reference>
<dbReference type="CDD" id="cd06558">
    <property type="entry name" value="crotonase-like"/>
    <property type="match status" value="1"/>
</dbReference>
<proteinExistence type="inferred from homology"/>
<comment type="similarity">
    <text evidence="1">Belongs to the enoyl-CoA hydratase/isomerase family.</text>
</comment>
<dbReference type="AlphaFoldDB" id="A0A0W0SD47"/>
<dbReference type="Gene3D" id="3.90.226.10">
    <property type="entry name" value="2-enoyl-CoA Hydratase, Chain A, domain 1"/>
    <property type="match status" value="1"/>
</dbReference>
<dbReference type="SUPFAM" id="SSF52096">
    <property type="entry name" value="ClpP/crotonase"/>
    <property type="match status" value="1"/>
</dbReference>
<dbReference type="OrthoDB" id="9807606at2"/>
<dbReference type="Proteomes" id="UP000054742">
    <property type="component" value="Unassembled WGS sequence"/>
</dbReference>
<dbReference type="PATRIC" id="fig|29422.6.peg.2104"/>
<name>A0A0W0SD47_9GAMM</name>
<keyword evidence="3" id="KW-1185">Reference proteome</keyword>